<organism evidence="2 3">
    <name type="scientific">Passalora fulva</name>
    <name type="common">Tomato leaf mold</name>
    <name type="synonym">Cladosporium fulvum</name>
    <dbReference type="NCBI Taxonomy" id="5499"/>
    <lineage>
        <taxon>Eukaryota</taxon>
        <taxon>Fungi</taxon>
        <taxon>Dikarya</taxon>
        <taxon>Ascomycota</taxon>
        <taxon>Pezizomycotina</taxon>
        <taxon>Dothideomycetes</taxon>
        <taxon>Dothideomycetidae</taxon>
        <taxon>Mycosphaerellales</taxon>
        <taxon>Mycosphaerellaceae</taxon>
        <taxon>Fulvia</taxon>
    </lineage>
</organism>
<protein>
    <submittedName>
        <fullName evidence="2">Uncharacterized protein</fullName>
    </submittedName>
</protein>
<dbReference type="AlphaFoldDB" id="A0A9Q8PLP4"/>
<feature type="compositionally biased region" description="Basic and acidic residues" evidence="1">
    <location>
        <begin position="44"/>
        <end position="58"/>
    </location>
</feature>
<gene>
    <name evidence="2" type="ORF">CLAFUR5_13705</name>
</gene>
<dbReference type="GeneID" id="71993583"/>
<dbReference type="Proteomes" id="UP000756132">
    <property type="component" value="Chromosome 12"/>
</dbReference>
<dbReference type="RefSeq" id="XP_047769197.1">
    <property type="nucleotide sequence ID" value="XM_047912853.1"/>
</dbReference>
<name>A0A9Q8PLP4_PASFU</name>
<evidence type="ECO:0000313" key="3">
    <source>
        <dbReference type="Proteomes" id="UP000756132"/>
    </source>
</evidence>
<dbReference type="KEGG" id="ffu:CLAFUR5_13705"/>
<feature type="compositionally biased region" description="Acidic residues" evidence="1">
    <location>
        <begin position="13"/>
        <end position="22"/>
    </location>
</feature>
<accession>A0A9Q8PLP4</accession>
<sequence length="85" mass="9247">MPSSDMGWSIDDLSADDEEAVEGGDTGSMDTVVHDSPQEEQQEELNKVDDAADRRADSLEPYESATVAQPDRMSTPPMLEPHVSP</sequence>
<evidence type="ECO:0000256" key="1">
    <source>
        <dbReference type="SAM" id="MobiDB-lite"/>
    </source>
</evidence>
<keyword evidence="3" id="KW-1185">Reference proteome</keyword>
<evidence type="ECO:0000313" key="2">
    <source>
        <dbReference type="EMBL" id="UJO24831.1"/>
    </source>
</evidence>
<reference evidence="2" key="2">
    <citation type="journal article" date="2022" name="Microb. Genom.">
        <title>A chromosome-scale genome assembly of the tomato pathogen Cladosporium fulvum reveals a compartmentalized genome architecture and the presence of a dispensable chromosome.</title>
        <authorList>
            <person name="Zaccaron A.Z."/>
            <person name="Chen L.H."/>
            <person name="Samaras A."/>
            <person name="Stergiopoulos I."/>
        </authorList>
    </citation>
    <scope>NUCLEOTIDE SEQUENCE</scope>
    <source>
        <strain evidence="2">Race5_Kim</strain>
    </source>
</reference>
<feature type="region of interest" description="Disordered" evidence="1">
    <location>
        <begin position="1"/>
        <end position="85"/>
    </location>
</feature>
<dbReference type="EMBL" id="CP090174">
    <property type="protein sequence ID" value="UJO24831.1"/>
    <property type="molecule type" value="Genomic_DNA"/>
</dbReference>
<proteinExistence type="predicted"/>
<reference evidence="2" key="1">
    <citation type="submission" date="2021-12" db="EMBL/GenBank/DDBJ databases">
        <authorList>
            <person name="Zaccaron A."/>
            <person name="Stergiopoulos I."/>
        </authorList>
    </citation>
    <scope>NUCLEOTIDE SEQUENCE</scope>
    <source>
        <strain evidence="2">Race5_Kim</strain>
    </source>
</reference>